<proteinExistence type="inferred from homology"/>
<evidence type="ECO:0000256" key="1">
    <source>
        <dbReference type="ARBA" id="ARBA00005715"/>
    </source>
</evidence>
<evidence type="ECO:0000313" key="9">
    <source>
        <dbReference type="EMBL" id="APG13255.1"/>
    </source>
</evidence>
<dbReference type="EMBL" id="CP017637">
    <property type="protein sequence ID" value="APG13255.1"/>
    <property type="molecule type" value="Genomic_DNA"/>
</dbReference>
<dbReference type="Gene3D" id="3.40.980.20">
    <property type="entry name" value="Four-carbon acid sugar kinase, nucleotide binding domain"/>
    <property type="match status" value="1"/>
</dbReference>
<dbReference type="Pfam" id="PF07005">
    <property type="entry name" value="SBD_N"/>
    <property type="match status" value="1"/>
</dbReference>
<dbReference type="InterPro" id="IPR042213">
    <property type="entry name" value="NBD_C_sf"/>
</dbReference>
<dbReference type="GO" id="GO:0016301">
    <property type="term" value="F:kinase activity"/>
    <property type="evidence" value="ECO:0007669"/>
    <property type="project" value="UniProtKB-KW"/>
</dbReference>
<dbReference type="InterPro" id="IPR010737">
    <property type="entry name" value="4-carb_acid_sugar_kinase_N"/>
</dbReference>
<dbReference type="OrthoDB" id="7686359at2"/>
<evidence type="ECO:0000256" key="6">
    <source>
        <dbReference type="ARBA" id="ARBA00023277"/>
    </source>
</evidence>
<evidence type="ECO:0000313" key="10">
    <source>
        <dbReference type="Proteomes" id="UP000181962"/>
    </source>
</evidence>
<keyword evidence="2" id="KW-0808">Transferase</keyword>
<keyword evidence="4" id="KW-0418">Kinase</keyword>
<name>A0A1L3FIW6_BRAJP</name>
<dbReference type="AlphaFoldDB" id="A0A1L3FIW6"/>
<sequence length="464" mass="47909">MGCRYGEPAAVSGASTLPDGPLVAFYGDDYTGSSAAMEALTFAGLPTILFLEPPTPERLASASQFRGIGIAGTARAKDPAWMEQNLPPAFAVLAGIGAPIAHYKVCSTFDSSPQIGSIGRAIDLAVPQLGGAWHPLLVGSPAMGRYQMFGHLFAAVNGVGHRLDRHPTMSRHPVTPMDESDLGRHLAKQTARSIGLIDFVTMANGGADLALMRARGAGTEIISLDVLDQPSLIEAGRLIWEYRGERLFVAGSQGVEQALVAYWRSAGLIPDSKPDLRLAGVERIACVSGSCSPVTAAQIAHAADNGYDVERLDATRAVDAAEWTREIGRAVARALAALASGRDALLITASGPDDPAIGALNAAIEASGATASAVNERIGAGLGRALDSILETARLTRAVVAGGDTSGHALQAMGIYALTAIAPLAEGAPLNRASSDRAHANIEIALKGGQVGGIDLFCRARDGG</sequence>
<comment type="similarity">
    <text evidence="1">Belongs to the four-carbon acid sugar kinase family.</text>
</comment>
<evidence type="ECO:0000259" key="8">
    <source>
        <dbReference type="Pfam" id="PF17042"/>
    </source>
</evidence>
<dbReference type="Gene3D" id="3.40.50.10840">
    <property type="entry name" value="Putative sugar-binding, N-terminal domain"/>
    <property type="match status" value="1"/>
</dbReference>
<reference evidence="9 10" key="1">
    <citation type="submission" date="2016-11" db="EMBL/GenBank/DDBJ databases">
        <title>Complete Genome Sequence of Bradyrhizobium sp. strain J5, an isolated from soybean nodule in Hokkaido.</title>
        <authorList>
            <person name="Kanehara K."/>
        </authorList>
    </citation>
    <scope>NUCLEOTIDE SEQUENCE [LARGE SCALE GENOMIC DNA]</scope>
    <source>
        <strain evidence="9 10">J5</strain>
    </source>
</reference>
<accession>A0A1L3FIW6</accession>
<gene>
    <name evidence="9" type="ORF">BKD09_33395</name>
</gene>
<evidence type="ECO:0000256" key="4">
    <source>
        <dbReference type="ARBA" id="ARBA00022777"/>
    </source>
</evidence>
<dbReference type="GO" id="GO:0005524">
    <property type="term" value="F:ATP binding"/>
    <property type="evidence" value="ECO:0007669"/>
    <property type="project" value="UniProtKB-KW"/>
</dbReference>
<evidence type="ECO:0000256" key="3">
    <source>
        <dbReference type="ARBA" id="ARBA00022741"/>
    </source>
</evidence>
<dbReference type="InterPro" id="IPR031475">
    <property type="entry name" value="NBD_C"/>
</dbReference>
<feature type="domain" description="Four-carbon acid sugar kinase N-terminal" evidence="7">
    <location>
        <begin position="24"/>
        <end position="259"/>
    </location>
</feature>
<feature type="domain" description="Four-carbon acid sugar kinase nucleotide binding" evidence="8">
    <location>
        <begin position="285"/>
        <end position="457"/>
    </location>
</feature>
<dbReference type="SUPFAM" id="SSF142764">
    <property type="entry name" value="YgbK-like"/>
    <property type="match status" value="1"/>
</dbReference>
<organism evidence="9 10">
    <name type="scientific">Bradyrhizobium japonicum</name>
    <dbReference type="NCBI Taxonomy" id="375"/>
    <lineage>
        <taxon>Bacteria</taxon>
        <taxon>Pseudomonadati</taxon>
        <taxon>Pseudomonadota</taxon>
        <taxon>Alphaproteobacteria</taxon>
        <taxon>Hyphomicrobiales</taxon>
        <taxon>Nitrobacteraceae</taxon>
        <taxon>Bradyrhizobium</taxon>
    </lineage>
</organism>
<protein>
    <submittedName>
        <fullName evidence="9">Type III effector</fullName>
    </submittedName>
</protein>
<dbReference type="Proteomes" id="UP000181962">
    <property type="component" value="Chromosome"/>
</dbReference>
<dbReference type="InterPro" id="IPR037051">
    <property type="entry name" value="4-carb_acid_sugar_kinase_N_sf"/>
</dbReference>
<dbReference type="Pfam" id="PF17042">
    <property type="entry name" value="NBD_C"/>
    <property type="match status" value="1"/>
</dbReference>
<evidence type="ECO:0000256" key="5">
    <source>
        <dbReference type="ARBA" id="ARBA00022840"/>
    </source>
</evidence>
<keyword evidence="3" id="KW-0547">Nucleotide-binding</keyword>
<keyword evidence="5" id="KW-0067">ATP-binding</keyword>
<evidence type="ECO:0000256" key="2">
    <source>
        <dbReference type="ARBA" id="ARBA00022679"/>
    </source>
</evidence>
<evidence type="ECO:0000259" key="7">
    <source>
        <dbReference type="Pfam" id="PF07005"/>
    </source>
</evidence>
<keyword evidence="6" id="KW-0119">Carbohydrate metabolism</keyword>